<gene>
    <name evidence="2" type="ORF">B0A48_05973</name>
</gene>
<sequence>MAPSRKANSDVSPPNLITQEAQSQTSQDLDTSAMQGLLEKHKKSVKAHTIRGKLEVAVQRDEEQFRARRLPQVERLCELEQKKRQLEEAIISSKTELDTVIETAVKHLQMGIEKWKEVTEG</sequence>
<keyword evidence="3" id="KW-1185">Reference proteome</keyword>
<dbReference type="AlphaFoldDB" id="A0A1V8TCZ8"/>
<dbReference type="Proteomes" id="UP000192596">
    <property type="component" value="Unassembled WGS sequence"/>
</dbReference>
<dbReference type="EMBL" id="NAJO01000011">
    <property type="protein sequence ID" value="OQO09082.1"/>
    <property type="molecule type" value="Genomic_DNA"/>
</dbReference>
<feature type="region of interest" description="Disordered" evidence="1">
    <location>
        <begin position="1"/>
        <end position="31"/>
    </location>
</feature>
<name>A0A1V8TCZ8_9PEZI</name>
<organism evidence="2 3">
    <name type="scientific">Cryoendolithus antarcticus</name>
    <dbReference type="NCBI Taxonomy" id="1507870"/>
    <lineage>
        <taxon>Eukaryota</taxon>
        <taxon>Fungi</taxon>
        <taxon>Dikarya</taxon>
        <taxon>Ascomycota</taxon>
        <taxon>Pezizomycotina</taxon>
        <taxon>Dothideomycetes</taxon>
        <taxon>Dothideomycetidae</taxon>
        <taxon>Cladosporiales</taxon>
        <taxon>Cladosporiaceae</taxon>
        <taxon>Cryoendolithus</taxon>
    </lineage>
</organism>
<protein>
    <submittedName>
        <fullName evidence="2">Uncharacterized protein</fullName>
    </submittedName>
</protein>
<feature type="compositionally biased region" description="Polar residues" evidence="1">
    <location>
        <begin position="9"/>
        <end position="31"/>
    </location>
</feature>
<evidence type="ECO:0000313" key="3">
    <source>
        <dbReference type="Proteomes" id="UP000192596"/>
    </source>
</evidence>
<proteinExistence type="predicted"/>
<comment type="caution">
    <text evidence="2">The sequence shown here is derived from an EMBL/GenBank/DDBJ whole genome shotgun (WGS) entry which is preliminary data.</text>
</comment>
<accession>A0A1V8TCZ8</accession>
<evidence type="ECO:0000313" key="2">
    <source>
        <dbReference type="EMBL" id="OQO09082.1"/>
    </source>
</evidence>
<reference evidence="3" key="1">
    <citation type="submission" date="2017-03" db="EMBL/GenBank/DDBJ databases">
        <title>Genomes of endolithic fungi from Antarctica.</title>
        <authorList>
            <person name="Coleine C."/>
            <person name="Masonjones S."/>
            <person name="Stajich J.E."/>
        </authorList>
    </citation>
    <scope>NUCLEOTIDE SEQUENCE [LARGE SCALE GENOMIC DNA]</scope>
    <source>
        <strain evidence="3">CCFEE 5527</strain>
    </source>
</reference>
<evidence type="ECO:0000256" key="1">
    <source>
        <dbReference type="SAM" id="MobiDB-lite"/>
    </source>
</evidence>
<dbReference type="InParanoid" id="A0A1V8TCZ8"/>